<dbReference type="OrthoDB" id="2186770at2759"/>
<keyword evidence="4" id="KW-0238">DNA-binding</keyword>
<protein>
    <submittedName>
        <fullName evidence="6">Putative protection of telomeres protein</fullName>
    </submittedName>
</protein>
<evidence type="ECO:0000313" key="7">
    <source>
        <dbReference type="Proteomes" id="UP000238479"/>
    </source>
</evidence>
<dbReference type="GO" id="GO:0016233">
    <property type="term" value="P:telomere capping"/>
    <property type="evidence" value="ECO:0007669"/>
    <property type="project" value="TreeGrafter"/>
</dbReference>
<dbReference type="Pfam" id="PF02765">
    <property type="entry name" value="POT1"/>
    <property type="match status" value="1"/>
</dbReference>
<proteinExistence type="predicted"/>
<evidence type="ECO:0000256" key="1">
    <source>
        <dbReference type="ARBA" id="ARBA00004574"/>
    </source>
</evidence>
<evidence type="ECO:0000256" key="3">
    <source>
        <dbReference type="ARBA" id="ARBA00022895"/>
    </source>
</evidence>
<dbReference type="CDD" id="cd04497">
    <property type="entry name" value="hPOT1_OB1_like"/>
    <property type="match status" value="1"/>
</dbReference>
<dbReference type="Gene3D" id="2.40.50.140">
    <property type="entry name" value="Nucleic acid-binding proteins"/>
    <property type="match status" value="2"/>
</dbReference>
<keyword evidence="2" id="KW-0158">Chromosome</keyword>
<dbReference type="Gramene" id="PRQ15892">
    <property type="protein sequence ID" value="PRQ15892"/>
    <property type="gene ID" value="RchiOBHm_Chr7g0178331"/>
</dbReference>
<reference evidence="6 7" key="1">
    <citation type="journal article" date="2018" name="Nat. Genet.">
        <title>The Rosa genome provides new insights in the design of modern roses.</title>
        <authorList>
            <person name="Bendahmane M."/>
        </authorList>
    </citation>
    <scope>NUCLEOTIDE SEQUENCE [LARGE SCALE GENOMIC DNA]</scope>
    <source>
        <strain evidence="7">cv. Old Blush</strain>
    </source>
</reference>
<dbReference type="PANTHER" id="PTHR14513:SF0">
    <property type="entry name" value="PROTECTION OF TELOMERES PROTEIN 1"/>
    <property type="match status" value="1"/>
</dbReference>
<dbReference type="InterPro" id="IPR057620">
    <property type="entry name" value="POT1A/B-like_OB"/>
</dbReference>
<dbReference type="InterPro" id="IPR011564">
    <property type="entry name" value="Telomer_end-bd_POT1/Cdc13"/>
</dbReference>
<dbReference type="Proteomes" id="UP000238479">
    <property type="component" value="Chromosome 7"/>
</dbReference>
<dbReference type="STRING" id="74649.A0A2P6P1T5"/>
<evidence type="ECO:0000313" key="6">
    <source>
        <dbReference type="EMBL" id="PRQ15892.1"/>
    </source>
</evidence>
<dbReference type="GO" id="GO:0098505">
    <property type="term" value="F:G-rich strand telomeric DNA binding"/>
    <property type="evidence" value="ECO:0007669"/>
    <property type="project" value="TreeGrafter"/>
</dbReference>
<dbReference type="GO" id="GO:0032210">
    <property type="term" value="P:regulation of telomere maintenance via telomerase"/>
    <property type="evidence" value="ECO:0007669"/>
    <property type="project" value="TreeGrafter"/>
</dbReference>
<dbReference type="EMBL" id="PDCK01000045">
    <property type="protein sequence ID" value="PRQ15892.1"/>
    <property type="molecule type" value="Genomic_DNA"/>
</dbReference>
<dbReference type="GO" id="GO:0010521">
    <property type="term" value="F:telomerase inhibitor activity"/>
    <property type="evidence" value="ECO:0007669"/>
    <property type="project" value="TreeGrafter"/>
</dbReference>
<feature type="domain" description="Telomeric single stranded DNA binding POT1/Cdc13" evidence="5">
    <location>
        <begin position="10"/>
        <end position="143"/>
    </location>
</feature>
<keyword evidence="3" id="KW-0779">Telomere</keyword>
<dbReference type="Pfam" id="PF25507">
    <property type="entry name" value="OB_POT1A"/>
    <property type="match status" value="1"/>
</dbReference>
<name>A0A2P6P1T5_ROSCH</name>
<organism evidence="6 7">
    <name type="scientific">Rosa chinensis</name>
    <name type="common">China rose</name>
    <dbReference type="NCBI Taxonomy" id="74649"/>
    <lineage>
        <taxon>Eukaryota</taxon>
        <taxon>Viridiplantae</taxon>
        <taxon>Streptophyta</taxon>
        <taxon>Embryophyta</taxon>
        <taxon>Tracheophyta</taxon>
        <taxon>Spermatophyta</taxon>
        <taxon>Magnoliopsida</taxon>
        <taxon>eudicotyledons</taxon>
        <taxon>Gunneridae</taxon>
        <taxon>Pentapetalae</taxon>
        <taxon>rosids</taxon>
        <taxon>fabids</taxon>
        <taxon>Rosales</taxon>
        <taxon>Rosaceae</taxon>
        <taxon>Rosoideae</taxon>
        <taxon>Rosoideae incertae sedis</taxon>
        <taxon>Rosa</taxon>
    </lineage>
</organism>
<dbReference type="SUPFAM" id="SSF50249">
    <property type="entry name" value="Nucleic acid-binding proteins"/>
    <property type="match status" value="2"/>
</dbReference>
<dbReference type="SMART" id="SM00976">
    <property type="entry name" value="Telo_bind"/>
    <property type="match status" value="1"/>
</dbReference>
<dbReference type="OMA" id="IHAFLYA"/>
<accession>A0A2P6P1T5</accession>
<comment type="subcellular location">
    <subcellularLocation>
        <location evidence="1">Chromosome</location>
        <location evidence="1">Telomere</location>
    </subcellularLocation>
</comment>
<comment type="caution">
    <text evidence="6">The sequence shown here is derived from an EMBL/GenBank/DDBJ whole genome shotgun (WGS) entry which is preliminary data.</text>
</comment>
<dbReference type="PANTHER" id="PTHR14513">
    <property type="entry name" value="PROTECTION OF TELOMERES 1"/>
    <property type="match status" value="1"/>
</dbReference>
<dbReference type="InterPro" id="IPR028389">
    <property type="entry name" value="POT1"/>
</dbReference>
<dbReference type="InterPro" id="IPR012340">
    <property type="entry name" value="NA-bd_OB-fold"/>
</dbReference>
<gene>
    <name evidence="6" type="ORF">RchiOBHm_Chr7g0178331</name>
</gene>
<evidence type="ECO:0000259" key="5">
    <source>
        <dbReference type="SMART" id="SM00976"/>
    </source>
</evidence>
<keyword evidence="7" id="KW-1185">Reference proteome</keyword>
<evidence type="ECO:0000256" key="4">
    <source>
        <dbReference type="ARBA" id="ARBA00023125"/>
    </source>
</evidence>
<dbReference type="GO" id="GO:0000783">
    <property type="term" value="C:nuclear telomere cap complex"/>
    <property type="evidence" value="ECO:0007669"/>
    <property type="project" value="TreeGrafter"/>
</dbReference>
<dbReference type="AlphaFoldDB" id="A0A2P6P1T5"/>
<sequence>MSSMRDLYHFTKIRAARNVKRGKVNIIGVVLEHGFPRKSKGTDWYYFVRIIDETYHDIGLPVHIFFETMDRSPRVLSPGDIIQFQSVTVKVFGDEVSAVYNKQYSSFALYDGRDGSVPYQTSQRFRERDLDKRFVTDLRRWFRDFPIDEGPSNFSFARQLTEGEHFNLFCKVLYVYEGAGSQWTAFVWDGSDAPPAIIHKKLSEEMHQPLALHVESFSLARDIVCSFPTLGTVLRVISQDIEPDFLPLLRAGNWVKLTNLMCELHDGLWRVVLTQYSRIHYASNGDQFKPQPQRLYDERLLRNPRNLRRMPQWSLPWPTRITEVDVDDDCEFRTLMDVVMSTEVMVGYKCVVRVVSVLPCRAMDYHYPDGVLRIRLTLEDPTTRIHAFLYAEDGLKFFNGHSSDEVLSTKRNALVGASANIDGEEEEDTPRNPPWVQVCLRAQYQIEGDLESREYIVFGTKLRD</sequence>
<evidence type="ECO:0000256" key="2">
    <source>
        <dbReference type="ARBA" id="ARBA00022454"/>
    </source>
</evidence>